<feature type="active site" description="Proton donor/acceptor" evidence="6">
    <location>
        <position position="146"/>
    </location>
</feature>
<keyword evidence="3 6" id="KW-0547">Nucleotide-binding</keyword>
<comment type="cofactor">
    <cofactor evidence="6">
        <name>Mg(2+)</name>
        <dbReference type="ChEBI" id="CHEBI:18420"/>
    </cofactor>
    <cofactor evidence="6">
        <name>Mn(2+)</name>
        <dbReference type="ChEBI" id="CHEBI:29035"/>
    </cofactor>
    <text evidence="6">Mg(2+). Can also accept Mn(2+).</text>
</comment>
<proteinExistence type="inferred from homology"/>
<evidence type="ECO:0000256" key="3">
    <source>
        <dbReference type="ARBA" id="ARBA00022741"/>
    </source>
</evidence>
<dbReference type="Gene3D" id="3.30.420.40">
    <property type="match status" value="2"/>
</dbReference>
<comment type="pathway">
    <text evidence="6">Metabolic intermediate biosynthesis; acetyl-CoA biosynthesis; acetyl-CoA from acetate: step 1/2.</text>
</comment>
<comment type="catalytic activity">
    <reaction evidence="6">
        <text>acetate + ATP = acetyl phosphate + ADP</text>
        <dbReference type="Rhea" id="RHEA:11352"/>
        <dbReference type="ChEBI" id="CHEBI:22191"/>
        <dbReference type="ChEBI" id="CHEBI:30089"/>
        <dbReference type="ChEBI" id="CHEBI:30616"/>
        <dbReference type="ChEBI" id="CHEBI:456216"/>
        <dbReference type="EC" id="2.7.2.1"/>
    </reaction>
</comment>
<dbReference type="HAMAP" id="MF_00020">
    <property type="entry name" value="Acetate_kinase"/>
    <property type="match status" value="1"/>
</dbReference>
<comment type="function">
    <text evidence="6">Catalyzes the formation of acetyl phosphate from acetate and ATP. Can also catalyze the reverse reaction.</text>
</comment>
<evidence type="ECO:0000256" key="7">
    <source>
        <dbReference type="RuleBase" id="RU003835"/>
    </source>
</evidence>
<dbReference type="GO" id="GO:0006083">
    <property type="term" value="P:acetate metabolic process"/>
    <property type="evidence" value="ECO:0007669"/>
    <property type="project" value="TreeGrafter"/>
</dbReference>
<feature type="site" description="Transition state stabilizer" evidence="6">
    <location>
        <position position="178"/>
    </location>
</feature>
<dbReference type="RefSeq" id="WP_240257515.1">
    <property type="nucleotide sequence ID" value="NZ_JAKTTI010000046.1"/>
</dbReference>
<keyword evidence="2 6" id="KW-0808">Transferase</keyword>
<dbReference type="PROSITE" id="PS01076">
    <property type="entry name" value="ACETATE_KINASE_2"/>
    <property type="match status" value="1"/>
</dbReference>
<gene>
    <name evidence="6" type="primary">ackA</name>
    <name evidence="8" type="ORF">MJG50_19850</name>
</gene>
<dbReference type="PANTHER" id="PTHR21060">
    <property type="entry name" value="ACETATE KINASE"/>
    <property type="match status" value="1"/>
</dbReference>
<dbReference type="EMBL" id="JAKTTI010000046">
    <property type="protein sequence ID" value="MCH1627595.1"/>
    <property type="molecule type" value="Genomic_DNA"/>
</dbReference>
<dbReference type="GO" id="GO:0005737">
    <property type="term" value="C:cytoplasm"/>
    <property type="evidence" value="ECO:0007669"/>
    <property type="project" value="UniProtKB-SubCell"/>
</dbReference>
<comment type="similarity">
    <text evidence="1 6 7">Belongs to the acetokinase family.</text>
</comment>
<dbReference type="PIRSF" id="PIRSF000722">
    <property type="entry name" value="Acetate_prop_kin"/>
    <property type="match status" value="1"/>
</dbReference>
<evidence type="ECO:0000256" key="6">
    <source>
        <dbReference type="HAMAP-Rule" id="MF_00020"/>
    </source>
</evidence>
<dbReference type="Pfam" id="PF00871">
    <property type="entry name" value="Acetate_kinase"/>
    <property type="match status" value="1"/>
</dbReference>
<sequence>MPKIIAINAGSSSLKFQLFEMPSEEVITKGLFERIGLDNGIFTISFGDEKETIETDIPDHSVAVKLLLSTLTEKGIIKSLDEIEGIGHRVVHGGERFNDSVLITDEVLKEIEELSELAPLHNPANVTGIKAFKEVLPNVPAVAVFDTAFHQTMPEKSFLYSLPYNYYTEYGIRKYGFHGTSHKYVSVRAAELLGRPVDQLRLISCHLGNGASIAAIEGGESIDTSMGFTPLAGVAMGTRSGNIDPALIPYIMEKTGKTADEVLDVLNKKSGMLGVSGFSSDLRDIEQLATEGNDRAELALEVFASRIHKYIGSYAARMHGVDAIIFTAGIGENSDTIRARVLTGLEFMGVYWDPALNKVRGKEAFLNYPHSPVKVIVIPTNEEVMIARDVVRLAN</sequence>
<feature type="binding site" evidence="6">
    <location>
        <position position="8"/>
    </location>
    <ligand>
        <name>Mg(2+)</name>
        <dbReference type="ChEBI" id="CHEBI:18420"/>
    </ligand>
</feature>
<dbReference type="AlphaFoldDB" id="A0AAW5ED10"/>
<feature type="binding site" evidence="6">
    <location>
        <begin position="206"/>
        <end position="210"/>
    </location>
    <ligand>
        <name>ATP</name>
        <dbReference type="ChEBI" id="CHEBI:30616"/>
    </ligand>
</feature>
<feature type="site" description="Transition state stabilizer" evidence="6">
    <location>
        <position position="239"/>
    </location>
</feature>
<evidence type="ECO:0000256" key="5">
    <source>
        <dbReference type="ARBA" id="ARBA00022840"/>
    </source>
</evidence>
<keyword evidence="6" id="KW-0479">Metal-binding</keyword>
<dbReference type="PROSITE" id="PS01075">
    <property type="entry name" value="ACETATE_KINASE_1"/>
    <property type="match status" value="1"/>
</dbReference>
<evidence type="ECO:0000256" key="1">
    <source>
        <dbReference type="ARBA" id="ARBA00008748"/>
    </source>
</evidence>
<evidence type="ECO:0000256" key="2">
    <source>
        <dbReference type="ARBA" id="ARBA00022679"/>
    </source>
</evidence>
<keyword evidence="5 6" id="KW-0067">ATP-binding</keyword>
<keyword evidence="6" id="KW-0963">Cytoplasm</keyword>
<keyword evidence="4 6" id="KW-0418">Kinase</keyword>
<name>A0AAW5ED10_9BACI</name>
<feature type="binding site" evidence="6">
    <location>
        <begin position="329"/>
        <end position="333"/>
    </location>
    <ligand>
        <name>ATP</name>
        <dbReference type="ChEBI" id="CHEBI:30616"/>
    </ligand>
</feature>
<dbReference type="Proteomes" id="UP001431131">
    <property type="component" value="Unassembled WGS sequence"/>
</dbReference>
<dbReference type="PRINTS" id="PR00471">
    <property type="entry name" value="ACETATEKNASE"/>
</dbReference>
<protein>
    <recommendedName>
        <fullName evidence="6">Acetate kinase</fullName>
        <ecNumber evidence="6">2.7.2.1</ecNumber>
    </recommendedName>
    <alternativeName>
        <fullName evidence="6">Acetokinase</fullName>
    </alternativeName>
</protein>
<feature type="binding site" evidence="6">
    <location>
        <position position="89"/>
    </location>
    <ligand>
        <name>substrate</name>
    </ligand>
</feature>
<dbReference type="GO" id="GO:0006085">
    <property type="term" value="P:acetyl-CoA biosynthetic process"/>
    <property type="evidence" value="ECO:0007669"/>
    <property type="project" value="UniProtKB-UniRule"/>
</dbReference>
<evidence type="ECO:0000313" key="8">
    <source>
        <dbReference type="EMBL" id="MCH1627595.1"/>
    </source>
</evidence>
<dbReference type="CDD" id="cd24010">
    <property type="entry name" value="ASKHA_NBD_AcK_PK"/>
    <property type="match status" value="1"/>
</dbReference>
<comment type="caution">
    <text evidence="8">The sequence shown here is derived from an EMBL/GenBank/DDBJ whole genome shotgun (WGS) entry which is preliminary data.</text>
</comment>
<comment type="subcellular location">
    <subcellularLocation>
        <location evidence="6">Cytoplasm</location>
    </subcellularLocation>
</comment>
<dbReference type="InterPro" id="IPR000890">
    <property type="entry name" value="Aliphatic_acid_kin_short-chain"/>
</dbReference>
<feature type="binding site" evidence="6">
    <location>
        <begin position="281"/>
        <end position="283"/>
    </location>
    <ligand>
        <name>ATP</name>
        <dbReference type="ChEBI" id="CHEBI:30616"/>
    </ligand>
</feature>
<keyword evidence="6" id="KW-0460">Magnesium</keyword>
<feature type="binding site" evidence="6">
    <location>
        <position position="15"/>
    </location>
    <ligand>
        <name>ATP</name>
        <dbReference type="ChEBI" id="CHEBI:30616"/>
    </ligand>
</feature>
<dbReference type="GO" id="GO:0000287">
    <property type="term" value="F:magnesium ion binding"/>
    <property type="evidence" value="ECO:0007669"/>
    <property type="project" value="UniProtKB-UniRule"/>
</dbReference>
<dbReference type="InterPro" id="IPR043129">
    <property type="entry name" value="ATPase_NBD"/>
</dbReference>
<evidence type="ECO:0000256" key="4">
    <source>
        <dbReference type="ARBA" id="ARBA00022777"/>
    </source>
</evidence>
<dbReference type="GO" id="GO:0005524">
    <property type="term" value="F:ATP binding"/>
    <property type="evidence" value="ECO:0007669"/>
    <property type="project" value="UniProtKB-KW"/>
</dbReference>
<feature type="binding site" evidence="6">
    <location>
        <position position="382"/>
    </location>
    <ligand>
        <name>Mg(2+)</name>
        <dbReference type="ChEBI" id="CHEBI:18420"/>
    </ligand>
</feature>
<dbReference type="InterPro" id="IPR004372">
    <property type="entry name" value="Ac/propionate_kinase"/>
</dbReference>
<dbReference type="EC" id="2.7.2.1" evidence="6"/>
<organism evidence="8 9">
    <name type="scientific">Fredinandcohnia quinoae</name>
    <dbReference type="NCBI Taxonomy" id="2918902"/>
    <lineage>
        <taxon>Bacteria</taxon>
        <taxon>Bacillati</taxon>
        <taxon>Bacillota</taxon>
        <taxon>Bacilli</taxon>
        <taxon>Bacillales</taxon>
        <taxon>Bacillaceae</taxon>
        <taxon>Fredinandcohnia</taxon>
    </lineage>
</organism>
<dbReference type="InterPro" id="IPR023865">
    <property type="entry name" value="Aliphatic_acid_kinase_CS"/>
</dbReference>
<reference evidence="8" key="1">
    <citation type="submission" date="2022-02" db="EMBL/GenBank/DDBJ databases">
        <title>Fredinandcohnia quinoae sp. nov. isolated from Chenopodium quinoa seeds.</title>
        <authorList>
            <person name="Saati-Santamaria Z."/>
            <person name="Flores-Felix J.D."/>
            <person name="Igual J.M."/>
            <person name="Velazquez E."/>
            <person name="Garcia-Fraile P."/>
            <person name="Martinez-Molina E."/>
        </authorList>
    </citation>
    <scope>NUCLEOTIDE SEQUENCE</scope>
    <source>
        <strain evidence="8">SECRCQ15</strain>
    </source>
</reference>
<dbReference type="SUPFAM" id="SSF53067">
    <property type="entry name" value="Actin-like ATPase domain"/>
    <property type="match status" value="2"/>
</dbReference>
<evidence type="ECO:0000313" key="9">
    <source>
        <dbReference type="Proteomes" id="UP001431131"/>
    </source>
</evidence>
<comment type="subunit">
    <text evidence="6">Homodimer.</text>
</comment>
<dbReference type="NCBIfam" id="TIGR00016">
    <property type="entry name" value="ackA"/>
    <property type="match status" value="1"/>
</dbReference>
<accession>A0AAW5ED10</accession>
<keyword evidence="9" id="KW-1185">Reference proteome</keyword>
<dbReference type="PANTHER" id="PTHR21060:SF15">
    <property type="entry name" value="ACETATE KINASE-RELATED"/>
    <property type="match status" value="1"/>
</dbReference>
<dbReference type="GO" id="GO:0008776">
    <property type="term" value="F:acetate kinase activity"/>
    <property type="evidence" value="ECO:0007669"/>
    <property type="project" value="UniProtKB-UniRule"/>
</dbReference>